<evidence type="ECO:0000259" key="4">
    <source>
        <dbReference type="PROSITE" id="PS51017"/>
    </source>
</evidence>
<dbReference type="InterPro" id="IPR010402">
    <property type="entry name" value="CCT_domain"/>
</dbReference>
<dbReference type="InterPro" id="IPR045281">
    <property type="entry name" value="CONSTANS-like"/>
</dbReference>
<keyword evidence="6" id="KW-1185">Reference proteome</keyword>
<comment type="caution">
    <text evidence="5">The sequence shown here is derived from an EMBL/GenBank/DDBJ whole genome shotgun (WGS) entry which is preliminary data.</text>
</comment>
<keyword evidence="2 3" id="KW-0539">Nucleus</keyword>
<evidence type="ECO:0000256" key="2">
    <source>
        <dbReference type="ARBA" id="ARBA00023242"/>
    </source>
</evidence>
<reference evidence="5 6" key="1">
    <citation type="journal article" date="2024" name="Nat. Commun.">
        <title>Phylogenomics reveals the evolutionary origins of lichenization in chlorophyte algae.</title>
        <authorList>
            <person name="Puginier C."/>
            <person name="Libourel C."/>
            <person name="Otte J."/>
            <person name="Skaloud P."/>
            <person name="Haon M."/>
            <person name="Grisel S."/>
            <person name="Petersen M."/>
            <person name="Berrin J.G."/>
            <person name="Delaux P.M."/>
            <person name="Dal Grande F."/>
            <person name="Keller J."/>
        </authorList>
    </citation>
    <scope>NUCLEOTIDE SEQUENCE [LARGE SCALE GENOMIC DNA]</scope>
    <source>
        <strain evidence="5 6">SAG 216-7</strain>
    </source>
</reference>
<dbReference type="PANTHER" id="PTHR31319">
    <property type="entry name" value="ZINC FINGER PROTEIN CONSTANS-LIKE 4"/>
    <property type="match status" value="1"/>
</dbReference>
<evidence type="ECO:0000313" key="6">
    <source>
        <dbReference type="Proteomes" id="UP001491310"/>
    </source>
</evidence>
<dbReference type="Pfam" id="PF06203">
    <property type="entry name" value="CCT"/>
    <property type="match status" value="1"/>
</dbReference>
<evidence type="ECO:0000313" key="5">
    <source>
        <dbReference type="EMBL" id="KAK9917176.1"/>
    </source>
</evidence>
<protein>
    <recommendedName>
        <fullName evidence="4">CCT domain-containing protein</fullName>
    </recommendedName>
</protein>
<gene>
    <name evidence="5" type="ORF">WJX75_001582</name>
</gene>
<comment type="subcellular location">
    <subcellularLocation>
        <location evidence="1 3">Nucleus</location>
    </subcellularLocation>
</comment>
<evidence type="ECO:0000256" key="1">
    <source>
        <dbReference type="ARBA" id="ARBA00004123"/>
    </source>
</evidence>
<dbReference type="EMBL" id="JALJOT010000002">
    <property type="protein sequence ID" value="KAK9917176.1"/>
    <property type="molecule type" value="Genomic_DNA"/>
</dbReference>
<proteinExistence type="predicted"/>
<dbReference type="PANTHER" id="PTHR31319:SF77">
    <property type="entry name" value="ZINC FINGER PROTEIN CONSTANS-LIKE 4"/>
    <property type="match status" value="1"/>
</dbReference>
<evidence type="ECO:0000256" key="3">
    <source>
        <dbReference type="PROSITE-ProRule" id="PRU00357"/>
    </source>
</evidence>
<accession>A0ABR2YZS9</accession>
<dbReference type="Proteomes" id="UP001491310">
    <property type="component" value="Unassembled WGS sequence"/>
</dbReference>
<organism evidence="5 6">
    <name type="scientific">Coccomyxa subellipsoidea</name>
    <dbReference type="NCBI Taxonomy" id="248742"/>
    <lineage>
        <taxon>Eukaryota</taxon>
        <taxon>Viridiplantae</taxon>
        <taxon>Chlorophyta</taxon>
        <taxon>core chlorophytes</taxon>
        <taxon>Trebouxiophyceae</taxon>
        <taxon>Trebouxiophyceae incertae sedis</taxon>
        <taxon>Coccomyxaceae</taxon>
        <taxon>Coccomyxa</taxon>
    </lineage>
</organism>
<feature type="domain" description="CCT" evidence="4">
    <location>
        <begin position="216"/>
        <end position="258"/>
    </location>
</feature>
<sequence>MGRYEPYNDVGDTQNDQTNKEALLEEALSSIGMRQLLPQISISHSSDITEELRQLHYPSLGSSEAHMQYFNSGASVFVPVSNTPAQVAIKTELCLGKGKHTEPLRTCHSVVSSMGSWHSSSEACVPDLSPRAPLSTPRNSARVPDYFCSGFAPDPDCPHAQVQAAVLCNTRQLRPRMHIKAEDDFASSDDDKRIASYESLDDMPRIVPDSVCSLNRSECLQRYRDKKQRRHFTHKVRYTARKLNADRRPRIKGRFVKACDLTAAAAGEV</sequence>
<dbReference type="PROSITE" id="PS51017">
    <property type="entry name" value="CCT"/>
    <property type="match status" value="1"/>
</dbReference>
<name>A0ABR2YZS9_9CHLO</name>